<evidence type="ECO:0000256" key="1">
    <source>
        <dbReference type="ARBA" id="ARBA00023186"/>
    </source>
</evidence>
<feature type="region of interest" description="Disordered" evidence="2">
    <location>
        <begin position="237"/>
        <end position="275"/>
    </location>
</feature>
<dbReference type="Pfam" id="PF00226">
    <property type="entry name" value="DnaJ"/>
    <property type="match status" value="1"/>
</dbReference>
<gene>
    <name evidence="4" type="ORF">Egran_03407</name>
</gene>
<sequence length="782" mass="86597">MPSSSNDGSGMTTGIHHGSSSSNINGIPYPPEESEDVLDADPSLLREYPDDVDYYSLLGLSKHPPPTDSRIRSAYRTLTLSFHPDKQPLHLREAAENQFEKIREAYETLIDPKKRTIYDLLGAKGVRREWSAGGVMGRGGVAEKQQIGVKAMNADEFRHWFLETMKARERQVVNSLVHARGSISLGIDATSMISTVESEDSIYFHFPSLHPASYSIGYSFKAPLPAISNLFSSIDEKEEIESGDEERGSQYDRDENSTHTNQSTSEVGEISITASVGGQIRTPTRTFDLTYEGGSTETKDLPLPPLLIAKNISLGASVSHNVRNDDHAKSLYRKIPLSFMDGANVGISGQLLPYPLFETSFSKPIIPFPGTKPLTIRFSSIFPRSPISAPPIIGIEVSRRLGLRQHLYCSWSSGSLSWPFFLQRRLSPIIRLGIAPILAFSIPVQVSKLQIGYISLPKQSVSPRNNDAGDSTLVGEGADHENPAEFWQFQASAFPGSGSIAVTYSRNMFSRKADDFPISEWNSEGYHPLPKSNEPSPIRLEIETTANLDLSLSWSILGTRRVGNFTSLGLGIGVSGGKGLVITVSWSRLGQKINLPIAICPLGLVNPDVAALAVVIPWATYCGIEFGYTRRRERRRLRLELSKRQRALRKLISKKKYESQQAISLMSDQVRRRQAKEEVQGGLVITRAEYGYIPPLDRGVNGDAAQKRVIDVKIPVAALVDHSQLVIPRDIIKFQIIGFYDPTPLLPKTLKIWYTFNGYEHIAEANDSEGIICPMRSQMVSK</sequence>
<comment type="caution">
    <text evidence="4">The sequence shown here is derived from an EMBL/GenBank/DDBJ whole genome shotgun (WGS) entry which is preliminary data.</text>
</comment>
<protein>
    <recommendedName>
        <fullName evidence="3">J domain-containing protein</fullName>
    </recommendedName>
</protein>
<dbReference type="PROSITE" id="PS50076">
    <property type="entry name" value="DNAJ_2"/>
    <property type="match status" value="1"/>
</dbReference>
<dbReference type="InterPro" id="IPR024586">
    <property type="entry name" value="DnaJ-like_C11_C"/>
</dbReference>
<keyword evidence="1" id="KW-0143">Chaperone</keyword>
<reference evidence="4 5" key="1">
    <citation type="journal article" date="2015" name="Environ. Microbiol.">
        <title>Metagenome sequence of Elaphomyces granulatus from sporocarp tissue reveals Ascomycota ectomycorrhizal fingerprints of genome expansion and a Proteobacteria-rich microbiome.</title>
        <authorList>
            <person name="Quandt C.A."/>
            <person name="Kohler A."/>
            <person name="Hesse C.N."/>
            <person name="Sharpton T.J."/>
            <person name="Martin F."/>
            <person name="Spatafora J.W."/>
        </authorList>
    </citation>
    <scope>NUCLEOTIDE SEQUENCE [LARGE SCALE GENOMIC DNA]</scope>
    <source>
        <strain evidence="4 5">OSC145934</strain>
    </source>
</reference>
<accession>A0A232LXR6</accession>
<dbReference type="InterPro" id="IPR018253">
    <property type="entry name" value="DnaJ_domain_CS"/>
</dbReference>
<dbReference type="PANTHER" id="PTHR44157">
    <property type="entry name" value="DNAJ HOMOLOG SUBFAMILY C MEMBER 11"/>
    <property type="match status" value="1"/>
</dbReference>
<feature type="compositionally biased region" description="Polar residues" evidence="2">
    <location>
        <begin position="258"/>
        <end position="275"/>
    </location>
</feature>
<feature type="compositionally biased region" description="Polar residues" evidence="2">
    <location>
        <begin position="1"/>
        <end position="25"/>
    </location>
</feature>
<dbReference type="GO" id="GO:0042407">
    <property type="term" value="P:cristae formation"/>
    <property type="evidence" value="ECO:0007669"/>
    <property type="project" value="TreeGrafter"/>
</dbReference>
<dbReference type="SMART" id="SM00271">
    <property type="entry name" value="DnaJ"/>
    <property type="match status" value="1"/>
</dbReference>
<dbReference type="AlphaFoldDB" id="A0A232LXR6"/>
<feature type="domain" description="J" evidence="3">
    <location>
        <begin position="53"/>
        <end position="122"/>
    </location>
</feature>
<keyword evidence="5" id="KW-1185">Reference proteome</keyword>
<feature type="compositionally biased region" description="Basic and acidic residues" evidence="2">
    <location>
        <begin position="245"/>
        <end position="257"/>
    </location>
</feature>
<dbReference type="PROSITE" id="PS00636">
    <property type="entry name" value="DNAJ_1"/>
    <property type="match status" value="1"/>
</dbReference>
<proteinExistence type="predicted"/>
<dbReference type="SUPFAM" id="SSF46565">
    <property type="entry name" value="Chaperone J-domain"/>
    <property type="match status" value="1"/>
</dbReference>
<dbReference type="PANTHER" id="PTHR44157:SF1">
    <property type="entry name" value="DNAJ HOMOLOG SUBFAMILY C MEMBER 11"/>
    <property type="match status" value="1"/>
</dbReference>
<dbReference type="CDD" id="cd06257">
    <property type="entry name" value="DnaJ"/>
    <property type="match status" value="1"/>
</dbReference>
<dbReference type="Gene3D" id="1.10.287.110">
    <property type="entry name" value="DnaJ domain"/>
    <property type="match status" value="1"/>
</dbReference>
<dbReference type="InterPro" id="IPR052243">
    <property type="entry name" value="Mito_inner_membrane_organizer"/>
</dbReference>
<dbReference type="Pfam" id="PF11875">
    <property type="entry name" value="DnaJ-like_C11_C"/>
    <property type="match status" value="1"/>
</dbReference>
<dbReference type="OrthoDB" id="666364at2759"/>
<dbReference type="EMBL" id="NPHW01003863">
    <property type="protein sequence ID" value="OXV08828.1"/>
    <property type="molecule type" value="Genomic_DNA"/>
</dbReference>
<dbReference type="Proteomes" id="UP000243515">
    <property type="component" value="Unassembled WGS sequence"/>
</dbReference>
<evidence type="ECO:0000259" key="3">
    <source>
        <dbReference type="PROSITE" id="PS50076"/>
    </source>
</evidence>
<dbReference type="GO" id="GO:0005739">
    <property type="term" value="C:mitochondrion"/>
    <property type="evidence" value="ECO:0007669"/>
    <property type="project" value="GOC"/>
</dbReference>
<dbReference type="InterPro" id="IPR036869">
    <property type="entry name" value="J_dom_sf"/>
</dbReference>
<feature type="region of interest" description="Disordered" evidence="2">
    <location>
        <begin position="1"/>
        <end position="40"/>
    </location>
</feature>
<evidence type="ECO:0000313" key="5">
    <source>
        <dbReference type="Proteomes" id="UP000243515"/>
    </source>
</evidence>
<evidence type="ECO:0000313" key="4">
    <source>
        <dbReference type="EMBL" id="OXV08828.1"/>
    </source>
</evidence>
<name>A0A232LXR6_9EURO</name>
<dbReference type="PRINTS" id="PR00625">
    <property type="entry name" value="JDOMAIN"/>
</dbReference>
<dbReference type="InterPro" id="IPR001623">
    <property type="entry name" value="DnaJ_domain"/>
</dbReference>
<organism evidence="4 5">
    <name type="scientific">Elaphomyces granulatus</name>
    <dbReference type="NCBI Taxonomy" id="519963"/>
    <lineage>
        <taxon>Eukaryota</taxon>
        <taxon>Fungi</taxon>
        <taxon>Dikarya</taxon>
        <taxon>Ascomycota</taxon>
        <taxon>Pezizomycotina</taxon>
        <taxon>Eurotiomycetes</taxon>
        <taxon>Eurotiomycetidae</taxon>
        <taxon>Eurotiales</taxon>
        <taxon>Elaphomycetaceae</taxon>
        <taxon>Elaphomyces</taxon>
    </lineage>
</organism>
<evidence type="ECO:0000256" key="2">
    <source>
        <dbReference type="SAM" id="MobiDB-lite"/>
    </source>
</evidence>